<comment type="caution">
    <text evidence="2">The sequence shown here is derived from an EMBL/GenBank/DDBJ whole genome shotgun (WGS) entry which is preliminary data.</text>
</comment>
<protein>
    <recommendedName>
        <fullName evidence="1">MULE transposase domain-containing protein</fullName>
    </recommendedName>
</protein>
<dbReference type="Pfam" id="PF10551">
    <property type="entry name" value="MULE"/>
    <property type="match status" value="1"/>
</dbReference>
<dbReference type="EMBL" id="ANJA01002102">
    <property type="protein sequence ID" value="ETO72091.1"/>
    <property type="molecule type" value="Genomic_DNA"/>
</dbReference>
<evidence type="ECO:0000313" key="3">
    <source>
        <dbReference type="Proteomes" id="UP000028582"/>
    </source>
</evidence>
<name>A0A080ZZN0_PHYNI</name>
<evidence type="ECO:0000259" key="1">
    <source>
        <dbReference type="Pfam" id="PF10551"/>
    </source>
</evidence>
<proteinExistence type="predicted"/>
<organism evidence="2 3">
    <name type="scientific">Phytophthora nicotianae P1976</name>
    <dbReference type="NCBI Taxonomy" id="1317066"/>
    <lineage>
        <taxon>Eukaryota</taxon>
        <taxon>Sar</taxon>
        <taxon>Stramenopiles</taxon>
        <taxon>Oomycota</taxon>
        <taxon>Peronosporomycetes</taxon>
        <taxon>Peronosporales</taxon>
        <taxon>Peronosporaceae</taxon>
        <taxon>Phytophthora</taxon>
    </lineage>
</organism>
<dbReference type="InterPro" id="IPR018289">
    <property type="entry name" value="MULE_transposase_dom"/>
</dbReference>
<reference evidence="2 3" key="1">
    <citation type="submission" date="2013-11" db="EMBL/GenBank/DDBJ databases">
        <title>The Genome Sequence of Phytophthora parasitica P1976.</title>
        <authorList>
            <consortium name="The Broad Institute Genomics Platform"/>
            <person name="Russ C."/>
            <person name="Tyler B."/>
            <person name="Panabieres F."/>
            <person name="Shan W."/>
            <person name="Tripathy S."/>
            <person name="Grunwald N."/>
            <person name="Machado M."/>
            <person name="Johnson C.S."/>
            <person name="Walker B."/>
            <person name="Young S."/>
            <person name="Zeng Q."/>
            <person name="Gargeya S."/>
            <person name="Fitzgerald M."/>
            <person name="Haas B."/>
            <person name="Abouelleil A."/>
            <person name="Allen A.W."/>
            <person name="Alvarado L."/>
            <person name="Arachchi H.M."/>
            <person name="Berlin A.M."/>
            <person name="Chapman S.B."/>
            <person name="Gainer-Dewar J."/>
            <person name="Goldberg J."/>
            <person name="Griggs A."/>
            <person name="Gujja S."/>
            <person name="Hansen M."/>
            <person name="Howarth C."/>
            <person name="Imamovic A."/>
            <person name="Ireland A."/>
            <person name="Larimer J."/>
            <person name="McCowan C."/>
            <person name="Murphy C."/>
            <person name="Pearson M."/>
            <person name="Poon T.W."/>
            <person name="Priest M."/>
            <person name="Roberts A."/>
            <person name="Saif S."/>
            <person name="Shea T."/>
            <person name="Sisk P."/>
            <person name="Sykes S."/>
            <person name="Wortman J."/>
            <person name="Nusbaum C."/>
            <person name="Birren B."/>
        </authorList>
    </citation>
    <scope>NUCLEOTIDE SEQUENCE [LARGE SCALE GENOMIC DNA]</scope>
    <source>
        <strain evidence="2 3">P1976</strain>
    </source>
</reference>
<gene>
    <name evidence="2" type="ORF">F444_11682</name>
</gene>
<evidence type="ECO:0000313" key="2">
    <source>
        <dbReference type="EMBL" id="ETO72091.1"/>
    </source>
</evidence>
<feature type="domain" description="MULE transposase" evidence="1">
    <location>
        <begin position="1"/>
        <end position="52"/>
    </location>
</feature>
<dbReference type="Proteomes" id="UP000028582">
    <property type="component" value="Unassembled WGS sequence"/>
</dbReference>
<sequence length="128" mass="14640">MDCTFKTYAVDMPLLNMIGVTGMNTTNHLAQSFIRIETGGNYTWALTELKTVWTLRRFRILSIYSWMLENMLAKLKEMTLVQQVLKLSNFVSLEIPEPTLHNTGLLIPKMRPIASSQLASMPFDSKIK</sequence>
<dbReference type="AlphaFoldDB" id="A0A080ZZN0"/>
<accession>A0A080ZZN0</accession>